<organism evidence="9 10">
    <name type="scientific">Saccoglossus kowalevskii</name>
    <name type="common">Acorn worm</name>
    <dbReference type="NCBI Taxonomy" id="10224"/>
    <lineage>
        <taxon>Eukaryota</taxon>
        <taxon>Metazoa</taxon>
        <taxon>Hemichordata</taxon>
        <taxon>Enteropneusta</taxon>
        <taxon>Harrimaniidae</taxon>
        <taxon>Saccoglossus</taxon>
    </lineage>
</organism>
<evidence type="ECO:0000256" key="1">
    <source>
        <dbReference type="ARBA" id="ARBA00011881"/>
    </source>
</evidence>
<evidence type="ECO:0000256" key="3">
    <source>
        <dbReference type="ARBA" id="ARBA00022553"/>
    </source>
</evidence>
<dbReference type="RefSeq" id="XP_002737728.1">
    <property type="nucleotide sequence ID" value="XM_002737682.2"/>
</dbReference>
<keyword evidence="4" id="KW-0007">Acetylation</keyword>
<dbReference type="Proteomes" id="UP000694865">
    <property type="component" value="Unplaced"/>
</dbReference>
<dbReference type="Pfam" id="PF02826">
    <property type="entry name" value="2-Hacid_dh_C"/>
    <property type="match status" value="1"/>
</dbReference>
<dbReference type="SUPFAM" id="SSF52283">
    <property type="entry name" value="Formate/glycerate dehydrogenase catalytic domain-like"/>
    <property type="match status" value="1"/>
</dbReference>
<evidence type="ECO:0000259" key="8">
    <source>
        <dbReference type="Pfam" id="PF02826"/>
    </source>
</evidence>
<accession>A0ABM0GUN6</accession>
<keyword evidence="9" id="KW-1185">Reference proteome</keyword>
<dbReference type="PANTHER" id="PTHR42938">
    <property type="entry name" value="FORMATE DEHYDROGENASE 1"/>
    <property type="match status" value="1"/>
</dbReference>
<dbReference type="InterPro" id="IPR029753">
    <property type="entry name" value="D-isomer_DH_CS"/>
</dbReference>
<reference evidence="10" key="1">
    <citation type="submission" date="2025-08" db="UniProtKB">
        <authorList>
            <consortium name="RefSeq"/>
        </authorList>
    </citation>
    <scope>IDENTIFICATION</scope>
    <source>
        <tissue evidence="10">Testes</tissue>
    </source>
</reference>
<keyword evidence="3" id="KW-0597">Phosphoprotein</keyword>
<dbReference type="InterPro" id="IPR036291">
    <property type="entry name" value="NAD(P)-bd_dom_sf"/>
</dbReference>
<name>A0ABM0GUN6_SACKO</name>
<keyword evidence="6" id="KW-0520">NAD</keyword>
<evidence type="ECO:0000256" key="6">
    <source>
        <dbReference type="ARBA" id="ARBA00023027"/>
    </source>
</evidence>
<dbReference type="InterPro" id="IPR029752">
    <property type="entry name" value="D-isomer_DH_CS1"/>
</dbReference>
<dbReference type="SUPFAM" id="SSF51735">
    <property type="entry name" value="NAD(P)-binding Rossmann-fold domains"/>
    <property type="match status" value="1"/>
</dbReference>
<dbReference type="PROSITE" id="PS00065">
    <property type="entry name" value="D_2_HYDROXYACID_DH_1"/>
    <property type="match status" value="1"/>
</dbReference>
<feature type="domain" description="D-isomer specific 2-hydroxyacid dehydrogenase catalytic" evidence="7">
    <location>
        <begin position="8"/>
        <end position="306"/>
    </location>
</feature>
<evidence type="ECO:0000256" key="4">
    <source>
        <dbReference type="ARBA" id="ARBA00022990"/>
    </source>
</evidence>
<dbReference type="Pfam" id="PF00389">
    <property type="entry name" value="2-Hacid_dh"/>
    <property type="match status" value="1"/>
</dbReference>
<dbReference type="PANTHER" id="PTHR42938:SF22">
    <property type="entry name" value="D-3-PHOSPHOGLYCERATE DEHYDROGENASE"/>
    <property type="match status" value="1"/>
</dbReference>
<dbReference type="InterPro" id="IPR006139">
    <property type="entry name" value="D-isomer_2_OHA_DH_cat_dom"/>
</dbReference>
<dbReference type="Gene3D" id="3.40.50.720">
    <property type="entry name" value="NAD(P)-binding Rossmann-like Domain"/>
    <property type="match status" value="2"/>
</dbReference>
<evidence type="ECO:0000256" key="5">
    <source>
        <dbReference type="ARBA" id="ARBA00023002"/>
    </source>
</evidence>
<feature type="domain" description="D-isomer specific 2-hydroxyacid dehydrogenase NAD-binding" evidence="8">
    <location>
        <begin position="111"/>
        <end position="284"/>
    </location>
</feature>
<gene>
    <name evidence="10" type="primary">LOC100368293</name>
</gene>
<dbReference type="PROSITE" id="PS00670">
    <property type="entry name" value="D_2_HYDROXYACID_DH_2"/>
    <property type="match status" value="1"/>
</dbReference>
<protein>
    <recommendedName>
        <fullName evidence="2">D-3-phosphoglycerate dehydrogenase</fullName>
    </recommendedName>
</protein>
<comment type="subunit">
    <text evidence="1">Homotetramer.</text>
</comment>
<dbReference type="InterPro" id="IPR006140">
    <property type="entry name" value="D-isomer_DH_NAD-bd"/>
</dbReference>
<sequence length="525" mass="57312">MPCLLERVLITDVIDPCCAKILQNNGIEVDTKVGLSPDQLKEEVVYYDGIILRSATYISAEIIQKAAEVKLIAFAGTGTDSVDNDAASDHGIIVMNAPGANTISTAEHTCAMILTVVRNLPQAYVSMKEGKWETEKLTGISLDGRTLAVIGLGAIGREVVKRMKSFRVKLIGYDPMVTAKQAKEIGVEWLPLHEIWPRADIVTLHLPAIPQTFGMINDAMFAKCRRGMYLINAARGAIVKEDSLLKALNNGTCAAAALDVFQEEPTRNEELICHPRVVVTPHLGANTIEAQIRVAANVAQQFVDASSCIKLAGTINARSMQGNIHAWYELGRRLGYVVAMFIGHLSCDTKVQVITCGSGTKGGARYMKYATEIGLLEAYRKLKSKDSEIDIHTGGVEVTIGHEDMCSSLPLGFNHGCKVAIHYSNTTMTFCGSVRGNDIMLCSIDSCLFECGALLAGNMVFYRSSEANAFLPVTELSSESSCQIEAFASTTPVYNQKWTILYLNQPQKHLEPIRKHVAFLMQISM</sequence>
<evidence type="ECO:0000256" key="2">
    <source>
        <dbReference type="ARBA" id="ARBA00021582"/>
    </source>
</evidence>
<evidence type="ECO:0000313" key="9">
    <source>
        <dbReference type="Proteomes" id="UP000694865"/>
    </source>
</evidence>
<keyword evidence="5" id="KW-0560">Oxidoreductase</keyword>
<evidence type="ECO:0000259" key="7">
    <source>
        <dbReference type="Pfam" id="PF00389"/>
    </source>
</evidence>
<proteinExistence type="predicted"/>
<dbReference type="CDD" id="cd12173">
    <property type="entry name" value="PGDH_4"/>
    <property type="match status" value="1"/>
</dbReference>
<dbReference type="GeneID" id="100368293"/>
<evidence type="ECO:0000313" key="10">
    <source>
        <dbReference type="RefSeq" id="XP_002737728.1"/>
    </source>
</evidence>